<evidence type="ECO:0000313" key="2">
    <source>
        <dbReference type="Proteomes" id="UP000295083"/>
    </source>
</evidence>
<dbReference type="Proteomes" id="UP000295083">
    <property type="component" value="Unassembled WGS sequence"/>
</dbReference>
<dbReference type="AlphaFoldDB" id="A0A4R8QI46"/>
<evidence type="ECO:0000313" key="1">
    <source>
        <dbReference type="EMBL" id="TDZ38552.1"/>
    </source>
</evidence>
<comment type="caution">
    <text evidence="1">The sequence shown here is derived from an EMBL/GenBank/DDBJ whole genome shotgun (WGS) entry which is preliminary data.</text>
</comment>
<keyword evidence="2" id="KW-1185">Reference proteome</keyword>
<proteinExistence type="predicted"/>
<organism evidence="1 2">
    <name type="scientific">Colletotrichum spinosum</name>
    <dbReference type="NCBI Taxonomy" id="1347390"/>
    <lineage>
        <taxon>Eukaryota</taxon>
        <taxon>Fungi</taxon>
        <taxon>Dikarya</taxon>
        <taxon>Ascomycota</taxon>
        <taxon>Pezizomycotina</taxon>
        <taxon>Sordariomycetes</taxon>
        <taxon>Hypocreomycetidae</taxon>
        <taxon>Glomerellales</taxon>
        <taxon>Glomerellaceae</taxon>
        <taxon>Colletotrichum</taxon>
        <taxon>Colletotrichum orbiculare species complex</taxon>
    </lineage>
</organism>
<gene>
    <name evidence="1" type="ORF">C8035_v004804</name>
</gene>
<accession>A0A4R8QI46</accession>
<reference evidence="1 2" key="1">
    <citation type="submission" date="2018-11" db="EMBL/GenBank/DDBJ databases">
        <title>Genome sequence and assembly of Colletotrichum spinosum.</title>
        <authorList>
            <person name="Gan P."/>
            <person name="Shirasu K."/>
        </authorList>
    </citation>
    <scope>NUCLEOTIDE SEQUENCE [LARGE SCALE GENOMIC DNA]</scope>
    <source>
        <strain evidence="1 2">CBS 515.97</strain>
    </source>
</reference>
<protein>
    <submittedName>
        <fullName evidence="1">Uncharacterized protein</fullName>
    </submittedName>
</protein>
<sequence>MKTAATTIYKAAVTVNPEVEYGIDPAKDELIEVRRVEAGDKYLARDGDSVQWIAKDDWFTEAPSPQAINAPQKQGLKVSRERDQTHVAISKWLRDKLVTIARSVTKEVDCGSDKPRYRRQMVACRRSEAAWIAGQLAKDRDVIGQLRSGAPQLLQAEGLSGTELADSEQVASFGPAGSAKFILAALGLESEIRSVQEAAALGFLAQVVIGAAWRGREQADDVPYKFRVLEPQIISVNKYKLLTYGEKRLSGLPRTTFADDKSSMVVKFCKEVEKSKRDTHSWVVDSKGDKVAPKSRIRRAEAEEEYETYTAELNWTPLKDNKGDECTRSCVDAYKWMAAGTCGEHGRPTDEVAEKASWTDTCGTYSWSVKTSE</sequence>
<name>A0A4R8QI46_9PEZI</name>
<dbReference type="EMBL" id="QAPG01000016">
    <property type="protein sequence ID" value="TDZ38552.1"/>
    <property type="molecule type" value="Genomic_DNA"/>
</dbReference>